<dbReference type="GO" id="GO:0008270">
    <property type="term" value="F:zinc ion binding"/>
    <property type="evidence" value="ECO:0007669"/>
    <property type="project" value="InterPro"/>
</dbReference>
<dbReference type="AlphaFoldDB" id="A0A852X6A4"/>
<dbReference type="RefSeq" id="WP_179463622.1">
    <property type="nucleotide sequence ID" value="NZ_JACBZX010000001.1"/>
</dbReference>
<dbReference type="InterPro" id="IPR002711">
    <property type="entry name" value="HNH"/>
</dbReference>
<dbReference type="Pfam" id="PF02720">
    <property type="entry name" value="DUF222"/>
    <property type="match status" value="1"/>
</dbReference>
<name>A0A852X6A4_9MICO</name>
<evidence type="ECO:0000313" key="5">
    <source>
        <dbReference type="Proteomes" id="UP000592181"/>
    </source>
</evidence>
<evidence type="ECO:0000259" key="3">
    <source>
        <dbReference type="SMART" id="SM00507"/>
    </source>
</evidence>
<evidence type="ECO:0000313" key="4">
    <source>
        <dbReference type="EMBL" id="NYG38429.1"/>
    </source>
</evidence>
<protein>
    <recommendedName>
        <fullName evidence="3">HNH nuclease domain-containing protein</fullName>
    </recommendedName>
</protein>
<comment type="similarity">
    <text evidence="1">Belongs to the Rv1128c/1148c/1588c/1702c/1945/3466 family.</text>
</comment>
<dbReference type="InterPro" id="IPR003615">
    <property type="entry name" value="HNH_nuc"/>
</dbReference>
<dbReference type="InterPro" id="IPR003870">
    <property type="entry name" value="DUF222"/>
</dbReference>
<dbReference type="Pfam" id="PF01844">
    <property type="entry name" value="HNH"/>
    <property type="match status" value="1"/>
</dbReference>
<accession>A0A852X6A4</accession>
<dbReference type="SMART" id="SM00507">
    <property type="entry name" value="HNHc"/>
    <property type="match status" value="1"/>
</dbReference>
<sequence>MTTTTDRLATEGVGPRAAAGSGSGAGSGTGVLAAVSAAVESLAAGDASRCWQLFDGDVTGALGLVGTARQLLEAVEVALVREGVTRGLPDEAGRSPHDWVTLSEGVRAPQPDPREVARVLRVAGAGRRGVRPAVESVVEAFAAGDFSLASADQLVRFEGEVAPVADPEMLDADLRILLEAARDDRPGHDGGERRAGLTGRQLRAAIVRTGRMLRPERDLESEERQARAARGLYKSSGPAGLSTYRLVLDPEGAAIVDAAVAALSAPVPDADGAPDERTAAHRRADALLDVVGRGVSASTSEPGGPRTQLMVTLPWSTLREEIDQAGAAGGFGGGGSTRCPTQQGCGAGTTATGDVLSPGVVRRLACDADVVPVVLGGPGEVLELGRARRLFSVGQRRAIWLRDQGCTYPGCTIPAQWCDAHHVRWWSRGGATDVANAALLCQRHHTRVHQRDLTATVTSTGVTWHV</sequence>
<dbReference type="Gene3D" id="1.10.30.50">
    <property type="match status" value="1"/>
</dbReference>
<keyword evidence="5" id="KW-1185">Reference proteome</keyword>
<dbReference type="EMBL" id="JACBZX010000001">
    <property type="protein sequence ID" value="NYG38429.1"/>
    <property type="molecule type" value="Genomic_DNA"/>
</dbReference>
<evidence type="ECO:0000256" key="2">
    <source>
        <dbReference type="SAM" id="MobiDB-lite"/>
    </source>
</evidence>
<evidence type="ECO:0000256" key="1">
    <source>
        <dbReference type="ARBA" id="ARBA00023450"/>
    </source>
</evidence>
<dbReference type="CDD" id="cd00085">
    <property type="entry name" value="HNHc"/>
    <property type="match status" value="1"/>
</dbReference>
<reference evidence="4 5" key="1">
    <citation type="submission" date="2020-07" db="EMBL/GenBank/DDBJ databases">
        <title>Sequencing the genomes of 1000 actinobacteria strains.</title>
        <authorList>
            <person name="Klenk H.-P."/>
        </authorList>
    </citation>
    <scope>NUCLEOTIDE SEQUENCE [LARGE SCALE GENOMIC DNA]</scope>
    <source>
        <strain evidence="4 5">DSM 24723</strain>
    </source>
</reference>
<dbReference type="GO" id="GO:0003676">
    <property type="term" value="F:nucleic acid binding"/>
    <property type="evidence" value="ECO:0007669"/>
    <property type="project" value="InterPro"/>
</dbReference>
<feature type="region of interest" description="Disordered" evidence="2">
    <location>
        <begin position="1"/>
        <end position="26"/>
    </location>
</feature>
<gene>
    <name evidence="4" type="ORF">BJY28_002898</name>
</gene>
<dbReference type="GO" id="GO:0004519">
    <property type="term" value="F:endonuclease activity"/>
    <property type="evidence" value="ECO:0007669"/>
    <property type="project" value="InterPro"/>
</dbReference>
<feature type="domain" description="HNH nuclease" evidence="3">
    <location>
        <begin position="394"/>
        <end position="446"/>
    </location>
</feature>
<proteinExistence type="inferred from homology"/>
<comment type="caution">
    <text evidence="4">The sequence shown here is derived from an EMBL/GenBank/DDBJ whole genome shotgun (WGS) entry which is preliminary data.</text>
</comment>
<dbReference type="Proteomes" id="UP000592181">
    <property type="component" value="Unassembled WGS sequence"/>
</dbReference>
<organism evidence="4 5">
    <name type="scientific">Janibacter alkaliphilus</name>
    <dbReference type="NCBI Taxonomy" id="1069963"/>
    <lineage>
        <taxon>Bacteria</taxon>
        <taxon>Bacillati</taxon>
        <taxon>Actinomycetota</taxon>
        <taxon>Actinomycetes</taxon>
        <taxon>Micrococcales</taxon>
        <taxon>Intrasporangiaceae</taxon>
        <taxon>Janibacter</taxon>
    </lineage>
</organism>